<proteinExistence type="predicted"/>
<organism evidence="1 2">
    <name type="scientific">Pristionchus pacificus</name>
    <name type="common">Parasitic nematode worm</name>
    <dbReference type="NCBI Taxonomy" id="54126"/>
    <lineage>
        <taxon>Eukaryota</taxon>
        <taxon>Metazoa</taxon>
        <taxon>Ecdysozoa</taxon>
        <taxon>Nematoda</taxon>
        <taxon>Chromadorea</taxon>
        <taxon>Rhabditida</taxon>
        <taxon>Rhabditina</taxon>
        <taxon>Diplogasteromorpha</taxon>
        <taxon>Diplogasteroidea</taxon>
        <taxon>Neodiplogasteridae</taxon>
        <taxon>Pristionchus</taxon>
    </lineage>
</organism>
<accession>A0A2A6CEY6</accession>
<evidence type="ECO:0000313" key="1">
    <source>
        <dbReference type="EnsemblMetazoa" id="PPA45250.1"/>
    </source>
</evidence>
<protein>
    <submittedName>
        <fullName evidence="1">Uncharacterized protein</fullName>
    </submittedName>
</protein>
<dbReference type="AlphaFoldDB" id="A0A2A6CEY6"/>
<name>A0A2A6CEY6_PRIPA</name>
<reference evidence="2" key="1">
    <citation type="journal article" date="2008" name="Nat. Genet.">
        <title>The Pristionchus pacificus genome provides a unique perspective on nematode lifestyle and parasitism.</title>
        <authorList>
            <person name="Dieterich C."/>
            <person name="Clifton S.W."/>
            <person name="Schuster L.N."/>
            <person name="Chinwalla A."/>
            <person name="Delehaunty K."/>
            <person name="Dinkelacker I."/>
            <person name="Fulton L."/>
            <person name="Fulton R."/>
            <person name="Godfrey J."/>
            <person name="Minx P."/>
            <person name="Mitreva M."/>
            <person name="Roeseler W."/>
            <person name="Tian H."/>
            <person name="Witte H."/>
            <person name="Yang S.P."/>
            <person name="Wilson R.K."/>
            <person name="Sommer R.J."/>
        </authorList>
    </citation>
    <scope>NUCLEOTIDE SEQUENCE [LARGE SCALE GENOMIC DNA]</scope>
    <source>
        <strain evidence="2">PS312</strain>
    </source>
</reference>
<dbReference type="Proteomes" id="UP000005239">
    <property type="component" value="Unassembled WGS sequence"/>
</dbReference>
<gene>
    <name evidence="1" type="primary">WBGene00283619</name>
</gene>
<keyword evidence="2" id="KW-1185">Reference proteome</keyword>
<accession>A0A8R1Z4C5</accession>
<sequence length="165" mass="17777">MHYSTRERVSRMRKATLDLTSKELVANRPIARRPSGGTNQKHDYFWPTVPARTVLQPNSSPRSRSPLLVVRVLRHSLDQRDEEAARVLLMREQAHPAMVQILILGPTGPAGGGAGASCNIRVSRFISLASSSLGGHMLAVSALVSGPSAGMSAAVAYSFMSRSNT</sequence>
<reference evidence="1" key="2">
    <citation type="submission" date="2022-06" db="UniProtKB">
        <authorList>
            <consortium name="EnsemblMetazoa"/>
        </authorList>
    </citation>
    <scope>IDENTIFICATION</scope>
    <source>
        <strain evidence="1">PS312</strain>
    </source>
</reference>
<evidence type="ECO:0000313" key="2">
    <source>
        <dbReference type="Proteomes" id="UP000005239"/>
    </source>
</evidence>
<dbReference type="EnsemblMetazoa" id="PPA45250.1">
    <property type="protein sequence ID" value="PPA45250.1"/>
    <property type="gene ID" value="WBGene00283619"/>
</dbReference>